<dbReference type="Pfam" id="PF16363">
    <property type="entry name" value="GDP_Man_Dehyd"/>
    <property type="match status" value="1"/>
</dbReference>
<feature type="domain" description="NAD(P)-binding" evidence="9">
    <location>
        <begin position="4"/>
        <end position="325"/>
    </location>
</feature>
<dbReference type="Proteomes" id="UP000682111">
    <property type="component" value="Unassembled WGS sequence"/>
</dbReference>
<evidence type="ECO:0000256" key="6">
    <source>
        <dbReference type="ARBA" id="ARBA00023027"/>
    </source>
</evidence>
<evidence type="ECO:0000256" key="7">
    <source>
        <dbReference type="ARBA" id="ARBA00023239"/>
    </source>
</evidence>
<dbReference type="Gene3D" id="3.40.50.720">
    <property type="entry name" value="NAD(P)-binding Rossmann-like Domain"/>
    <property type="match status" value="1"/>
</dbReference>
<reference evidence="10" key="1">
    <citation type="submission" date="2021-03" db="EMBL/GenBank/DDBJ databases">
        <title>Antimicrobial resistance genes in bacteria isolated from Japanese honey, and their potential for conferring macrolide and lincosamide resistance in the American foulbrood pathogen Paenibacillus larvae.</title>
        <authorList>
            <person name="Okamoto M."/>
            <person name="Kumagai M."/>
            <person name="Kanamori H."/>
            <person name="Takamatsu D."/>
        </authorList>
    </citation>
    <scope>NUCLEOTIDE SEQUENCE</scope>
    <source>
        <strain evidence="10">J27TS8</strain>
    </source>
</reference>
<evidence type="ECO:0000313" key="11">
    <source>
        <dbReference type="Proteomes" id="UP000682111"/>
    </source>
</evidence>
<keyword evidence="6" id="KW-0520">NAD</keyword>
<dbReference type="Gene3D" id="3.90.25.10">
    <property type="entry name" value="UDP-galactose 4-epimerase, domain 1"/>
    <property type="match status" value="1"/>
</dbReference>
<dbReference type="NCBIfam" id="TIGR01181">
    <property type="entry name" value="dTDP_gluc_dehyt"/>
    <property type="match status" value="1"/>
</dbReference>
<comment type="caution">
    <text evidence="10">The sequence shown here is derived from an EMBL/GenBank/DDBJ whole genome shotgun (WGS) entry which is preliminary data.</text>
</comment>
<gene>
    <name evidence="10" type="primary">rfbB</name>
    <name evidence="10" type="ORF">J27TS8_40490</name>
</gene>
<dbReference type="SUPFAM" id="SSF51735">
    <property type="entry name" value="NAD(P)-binding Rossmann-fold domains"/>
    <property type="match status" value="1"/>
</dbReference>
<evidence type="ECO:0000256" key="3">
    <source>
        <dbReference type="ARBA" id="ARBA00008178"/>
    </source>
</evidence>
<comment type="cofactor">
    <cofactor evidence="2 8">
        <name>NAD(+)</name>
        <dbReference type="ChEBI" id="CHEBI:57540"/>
    </cofactor>
</comment>
<evidence type="ECO:0000256" key="2">
    <source>
        <dbReference type="ARBA" id="ARBA00001911"/>
    </source>
</evidence>
<dbReference type="CDD" id="cd05246">
    <property type="entry name" value="dTDP_GD_SDR_e"/>
    <property type="match status" value="1"/>
</dbReference>
<evidence type="ECO:0000256" key="8">
    <source>
        <dbReference type="RuleBase" id="RU004473"/>
    </source>
</evidence>
<evidence type="ECO:0000259" key="9">
    <source>
        <dbReference type="Pfam" id="PF16363"/>
    </source>
</evidence>
<evidence type="ECO:0000313" key="10">
    <source>
        <dbReference type="EMBL" id="GIN64056.1"/>
    </source>
</evidence>
<comment type="similarity">
    <text evidence="3 8">Belongs to the NAD(P)-dependent epimerase/dehydratase family. dTDP-glucose dehydratase subfamily.</text>
</comment>
<accession>A0A920BW14</accession>
<dbReference type="InterPro" id="IPR005888">
    <property type="entry name" value="dTDP_Gluc_deHydtase"/>
</dbReference>
<dbReference type="InterPro" id="IPR036291">
    <property type="entry name" value="NAD(P)-bd_dom_sf"/>
</dbReference>
<dbReference type="PANTHER" id="PTHR43000">
    <property type="entry name" value="DTDP-D-GLUCOSE 4,6-DEHYDRATASE-RELATED"/>
    <property type="match status" value="1"/>
</dbReference>
<organism evidence="10 11">
    <name type="scientific">Robertmurraya siralis</name>
    <dbReference type="NCBI Taxonomy" id="77777"/>
    <lineage>
        <taxon>Bacteria</taxon>
        <taxon>Bacillati</taxon>
        <taxon>Bacillota</taxon>
        <taxon>Bacilli</taxon>
        <taxon>Bacillales</taxon>
        <taxon>Bacillaceae</taxon>
        <taxon>Robertmurraya</taxon>
    </lineage>
</organism>
<comment type="catalytic activity">
    <reaction evidence="1 8">
        <text>dTDP-alpha-D-glucose = dTDP-4-dehydro-6-deoxy-alpha-D-glucose + H2O</text>
        <dbReference type="Rhea" id="RHEA:17221"/>
        <dbReference type="ChEBI" id="CHEBI:15377"/>
        <dbReference type="ChEBI" id="CHEBI:57477"/>
        <dbReference type="ChEBI" id="CHEBI:57649"/>
        <dbReference type="EC" id="4.2.1.46"/>
    </reaction>
</comment>
<keyword evidence="7 8" id="KW-0456">Lyase</keyword>
<dbReference type="GO" id="GO:0008460">
    <property type="term" value="F:dTDP-glucose 4,6-dehydratase activity"/>
    <property type="evidence" value="ECO:0007669"/>
    <property type="project" value="UniProtKB-EC"/>
</dbReference>
<keyword evidence="11" id="KW-1185">Reference proteome</keyword>
<evidence type="ECO:0000256" key="1">
    <source>
        <dbReference type="ARBA" id="ARBA00001539"/>
    </source>
</evidence>
<dbReference type="RefSeq" id="WP_212934367.1">
    <property type="nucleotide sequence ID" value="NZ_BORC01000010.1"/>
</dbReference>
<evidence type="ECO:0000256" key="5">
    <source>
        <dbReference type="ARBA" id="ARBA00016977"/>
    </source>
</evidence>
<dbReference type="EC" id="4.2.1.46" evidence="4 8"/>
<evidence type="ECO:0000256" key="4">
    <source>
        <dbReference type="ARBA" id="ARBA00011990"/>
    </source>
</evidence>
<dbReference type="EMBL" id="BORC01000010">
    <property type="protein sequence ID" value="GIN64056.1"/>
    <property type="molecule type" value="Genomic_DNA"/>
</dbReference>
<dbReference type="AlphaFoldDB" id="A0A920BW14"/>
<sequence length="338" mass="38934">MSLLITGGAGFIGLNFINMMIQKEYMIVNLDALTYAANTKEVERLEQYSNYSFVQGNICDLELLNIIFEKYNIKNIIHFAAESHVDNSIANPQKFIETNIVGTFQLLETARRHWMEGPFRVKKGYEVSRFLHVSTDEVYGSLEEDDPIFTEETRYSPNSPYSSSKASSDLLVRSYHFTYGMNTLITNCSNNFGPFQHDEKLIPTVIRSALSHSEIPVYGEGKNIRDWLYVEDHCNALNIIFNNAKSGANYNIGGNNEKSNIEIVTMICDILDRIVPSNRISSYKELITFVQDRPGHDKRYAINSTKLKNELGWEPSQNFEKNLEKTIRWYIKKYGYIF</sequence>
<protein>
    <recommendedName>
        <fullName evidence="5 8">dTDP-glucose 4,6-dehydratase</fullName>
        <ecNumber evidence="4 8">4.2.1.46</ecNumber>
    </recommendedName>
</protein>
<dbReference type="InterPro" id="IPR016040">
    <property type="entry name" value="NAD(P)-bd_dom"/>
</dbReference>
<proteinExistence type="inferred from homology"/>
<name>A0A920BW14_9BACI</name>
<dbReference type="GO" id="GO:0009225">
    <property type="term" value="P:nucleotide-sugar metabolic process"/>
    <property type="evidence" value="ECO:0007669"/>
    <property type="project" value="InterPro"/>
</dbReference>